<protein>
    <recommendedName>
        <fullName evidence="4">Fungal-type protein kinase domain-containing protein</fullName>
    </recommendedName>
</protein>
<evidence type="ECO:0000313" key="2">
    <source>
        <dbReference type="EMBL" id="THU83464.1"/>
    </source>
</evidence>
<gene>
    <name evidence="2" type="ORF">K435DRAFT_871257</name>
</gene>
<keyword evidence="3" id="KW-1185">Reference proteome</keyword>
<dbReference type="PANTHER" id="PTHR38248:SF2">
    <property type="entry name" value="FUNK1 11"/>
    <property type="match status" value="1"/>
</dbReference>
<name>A0A4S8L4G8_DENBC</name>
<proteinExistence type="predicted"/>
<sequence length="882" mass="98972">MSASFSTPKKKTTSSAHTPNTPPLSRHQSELLGLIGQEIGAHTWQFPASVVAQMLSPKRLKTRVKDTVYHPIGDYDCLIDEKFVQEALAEYPKLTPQTLDPRAERLNYKRIIGFLDQCVKNCKSAYTLAHGKSRKNSRFGKLQQSGSHWWPGLTFFEYDKQTGDGVGGAEPLKPDFVGAHDKPDEKERCFWAPTRKDCVSDLALVGIGVPGEVKEKWPELIRQAATYARAMTSAVPLRSFSVAIGVNHKHSTLRILIFHRGGLTTSEALKLKTEDGCLAIQQILFSVYLWQKPEDAGFPAFINGHTCLLPDPRDIKTGVPLIVTTHLYHALSIRGRGSFVLSLDLSQPPLNDSTKSSTKSPPHDSNNNLRRSMRRIKSPGKYEPALPETAKKARTTSTILATKARSKKAILPMSSPNLPEAKEEPTDIEPIRATLYHNVELTFTPPATCYHALQTLKKEVLDELLRYPLIAKFSWPSEQKRGLEPRIYNVSNSAFGTPVHLLSFEVILSDGSVWSNAHFLPTSSQADTAFTPLLQNTREDPDYRSMWVTKFVGVGESLEECDSAWDLCECLLQASFGWLSYYVRGYLHRDISVGNILKIKNGPRQRDPFSTRSVKSVLDLDKKQVDTSGSNTSDLSEALLDGVSRLEIGGDRFWEDLTSSLEEQTSSDDQAAAAKYKQQKATVDMARELEDVAQDLGITTECKAFLSDCDMSAQLEGYFDRSEHGGSLSGTAEFMNKPLRKAMENKSQYLQSPVDDMHSLFWTALWCTLFNVKQPGQSPDEKEWRSKLQGNLDARDSAMHDVLKYGARKENTPMLRDMTPLFKDWQKDLLDPLDSEWEDTWRTVEKGQADEKLLVFHYFAFQGILGFAKLVKKHKARLSGTE</sequence>
<dbReference type="AlphaFoldDB" id="A0A4S8L4G8"/>
<evidence type="ECO:0000313" key="3">
    <source>
        <dbReference type="Proteomes" id="UP000297245"/>
    </source>
</evidence>
<feature type="compositionally biased region" description="Polar residues" evidence="1">
    <location>
        <begin position="350"/>
        <end position="370"/>
    </location>
</feature>
<dbReference type="OrthoDB" id="3182677at2759"/>
<reference evidence="2 3" key="1">
    <citation type="journal article" date="2019" name="Nat. Ecol. Evol.">
        <title>Megaphylogeny resolves global patterns of mushroom evolution.</title>
        <authorList>
            <person name="Varga T."/>
            <person name="Krizsan K."/>
            <person name="Foldi C."/>
            <person name="Dima B."/>
            <person name="Sanchez-Garcia M."/>
            <person name="Sanchez-Ramirez S."/>
            <person name="Szollosi G.J."/>
            <person name="Szarkandi J.G."/>
            <person name="Papp V."/>
            <person name="Albert L."/>
            <person name="Andreopoulos W."/>
            <person name="Angelini C."/>
            <person name="Antonin V."/>
            <person name="Barry K.W."/>
            <person name="Bougher N.L."/>
            <person name="Buchanan P."/>
            <person name="Buyck B."/>
            <person name="Bense V."/>
            <person name="Catcheside P."/>
            <person name="Chovatia M."/>
            <person name="Cooper J."/>
            <person name="Damon W."/>
            <person name="Desjardin D."/>
            <person name="Finy P."/>
            <person name="Geml J."/>
            <person name="Haridas S."/>
            <person name="Hughes K."/>
            <person name="Justo A."/>
            <person name="Karasinski D."/>
            <person name="Kautmanova I."/>
            <person name="Kiss B."/>
            <person name="Kocsube S."/>
            <person name="Kotiranta H."/>
            <person name="LaButti K.M."/>
            <person name="Lechner B.E."/>
            <person name="Liimatainen K."/>
            <person name="Lipzen A."/>
            <person name="Lukacs Z."/>
            <person name="Mihaltcheva S."/>
            <person name="Morgado L.N."/>
            <person name="Niskanen T."/>
            <person name="Noordeloos M.E."/>
            <person name="Ohm R.A."/>
            <person name="Ortiz-Santana B."/>
            <person name="Ovrebo C."/>
            <person name="Racz N."/>
            <person name="Riley R."/>
            <person name="Savchenko A."/>
            <person name="Shiryaev A."/>
            <person name="Soop K."/>
            <person name="Spirin V."/>
            <person name="Szebenyi C."/>
            <person name="Tomsovsky M."/>
            <person name="Tulloss R.E."/>
            <person name="Uehling J."/>
            <person name="Grigoriev I.V."/>
            <person name="Vagvolgyi C."/>
            <person name="Papp T."/>
            <person name="Martin F.M."/>
            <person name="Miettinen O."/>
            <person name="Hibbett D.S."/>
            <person name="Nagy L.G."/>
        </authorList>
    </citation>
    <scope>NUCLEOTIDE SEQUENCE [LARGE SCALE GENOMIC DNA]</scope>
    <source>
        <strain evidence="2 3">CBS 962.96</strain>
    </source>
</reference>
<organism evidence="2 3">
    <name type="scientific">Dendrothele bispora (strain CBS 962.96)</name>
    <dbReference type="NCBI Taxonomy" id="1314807"/>
    <lineage>
        <taxon>Eukaryota</taxon>
        <taxon>Fungi</taxon>
        <taxon>Dikarya</taxon>
        <taxon>Basidiomycota</taxon>
        <taxon>Agaricomycotina</taxon>
        <taxon>Agaricomycetes</taxon>
        <taxon>Agaricomycetidae</taxon>
        <taxon>Agaricales</taxon>
        <taxon>Agaricales incertae sedis</taxon>
        <taxon>Dendrothele</taxon>
    </lineage>
</organism>
<dbReference type="Proteomes" id="UP000297245">
    <property type="component" value="Unassembled WGS sequence"/>
</dbReference>
<dbReference type="PANTHER" id="PTHR38248">
    <property type="entry name" value="FUNK1 6"/>
    <property type="match status" value="1"/>
</dbReference>
<feature type="region of interest" description="Disordered" evidence="1">
    <location>
        <begin position="1"/>
        <end position="27"/>
    </location>
</feature>
<evidence type="ECO:0008006" key="4">
    <source>
        <dbReference type="Google" id="ProtNLM"/>
    </source>
</evidence>
<evidence type="ECO:0000256" key="1">
    <source>
        <dbReference type="SAM" id="MobiDB-lite"/>
    </source>
</evidence>
<accession>A0A4S8L4G8</accession>
<feature type="region of interest" description="Disordered" evidence="1">
    <location>
        <begin position="350"/>
        <end position="395"/>
    </location>
</feature>
<dbReference type="EMBL" id="ML179661">
    <property type="protein sequence ID" value="THU83464.1"/>
    <property type="molecule type" value="Genomic_DNA"/>
</dbReference>